<feature type="region of interest" description="Disordered" evidence="1">
    <location>
        <begin position="256"/>
        <end position="313"/>
    </location>
</feature>
<dbReference type="AlphaFoldDB" id="A0A803PHC9"/>
<feature type="region of interest" description="Disordered" evidence="1">
    <location>
        <begin position="926"/>
        <end position="979"/>
    </location>
</feature>
<feature type="compositionally biased region" description="Basic and acidic residues" evidence="1">
    <location>
        <begin position="838"/>
        <end position="848"/>
    </location>
</feature>
<evidence type="ECO:0000313" key="3">
    <source>
        <dbReference type="Proteomes" id="UP000596661"/>
    </source>
</evidence>
<feature type="compositionally biased region" description="Basic and acidic residues" evidence="1">
    <location>
        <begin position="398"/>
        <end position="414"/>
    </location>
</feature>
<feature type="compositionally biased region" description="Basic and acidic residues" evidence="1">
    <location>
        <begin position="858"/>
        <end position="872"/>
    </location>
</feature>
<feature type="compositionally biased region" description="Polar residues" evidence="1">
    <location>
        <begin position="1094"/>
        <end position="1112"/>
    </location>
</feature>
<feature type="region of interest" description="Disordered" evidence="1">
    <location>
        <begin position="544"/>
        <end position="600"/>
    </location>
</feature>
<keyword evidence="3" id="KW-1185">Reference proteome</keyword>
<accession>A0A803PHC9</accession>
<feature type="compositionally biased region" description="Basic and acidic residues" evidence="1">
    <location>
        <begin position="815"/>
        <end position="827"/>
    </location>
</feature>
<dbReference type="EMBL" id="UZAU01000358">
    <property type="status" value="NOT_ANNOTATED_CDS"/>
    <property type="molecule type" value="Genomic_DNA"/>
</dbReference>
<feature type="region of interest" description="Disordered" evidence="1">
    <location>
        <begin position="808"/>
        <end position="887"/>
    </location>
</feature>
<evidence type="ECO:0000256" key="1">
    <source>
        <dbReference type="SAM" id="MobiDB-lite"/>
    </source>
</evidence>
<sequence length="1170" mass="128376">MALKLTDTSHSDDRTVFIDTSLDTHFAMVVSELHTVSDLKGKIEKEHRLCFTNVGEIVVHALKVKRLGKLYYLPDYMLVSDAFDKAKKTWFLSVDASFVKKHHQEQLLQNPDSNNLLLTCYGFNTNTSQFDQVANRKRKLEHLQETNIDSCKDTSKPDIVSQKLCISTKSDVAKQDSFQQRNKLVGEELQSDQVAKRRKMEHLQEKNIDSGRETSKPEFVSMNDILERSNLIVEEATKIDQLANATLAGLTAKPTDDVHAVSKDSRKKKKKGMKSTNKDQVFSEAPSLRNDDLGTAEGDHKNLGEVPGTASAPLQAEHCTTLPEISTKDKQSDIIPGADDVRVASNEKNKNENASLDDSTAQPTKDVHVSNGMGKKKGKGKKSKSKLDQLVAGIPSLGKDEHIDISSEVDHKNLSGEPDTASARLQAEHGRTLQVTSTKDKQSDIIPGADDVHVASSKKNKNENASLDDSTAKPTNDVHVMSNEMGKKSKSKLDQEVAGVPSLRKHVSEEHCNITAEVDRKNLVEEPSIASAPSQAEHGITLAETSTKESQSDIIPGADDVHVPNNNKNKNENASLDGLTCKPADKTENKRRRKSKRKLDLVGAEVPSLGKDEHYNITPEVHHKSLGEKPGTASALHGITLPVISTKETHSDIVPGAEKHVLPLLDQSGASVDKAPSAADKVINLKSHCPPNAELIASLAVKEPLDQQMDVCESGHKNVSLSRVEGAVEENSASKKGSVLSNKPNSHSQNTTELKIQNVNVSADLCGEKATDVPIKSCKKIKTRKTKGSVLETVATLGKEDIKEPEPKIFVQPLEAKKDEDLSKTEGRNMQQASKHQGKAENVENRERKNSKRKRKLSEKNLPDMQLEDRNTVDQTSTQTSDNQIKGSAVGNKVNLAKDLSEGFATTNGALVGKMTKTKRAAHIINFKEDQKNGHSDETSSNLQRSLKPNDKQENEKPGESTVQPVKKQPKASRTKTPVSNVLDKVNLIPNEIRSHNVGGAVHLQKNADSVLVSKSTFQRSRTETKQEIQGAAEGKVSRKYNGEILNSSKQNKRLTPGSIFKDDDESSEDEEEVGSDSSTRSPSDHLISDYSDGESNSNLHTPHNGSNNSPKTEGRNMRKSFPSSTKNMALDEIFRSSSRFKLAKRTAAQLVVEEESQKQVDFVPDSQPM</sequence>
<feature type="compositionally biased region" description="Acidic residues" evidence="1">
    <location>
        <begin position="1063"/>
        <end position="1075"/>
    </location>
</feature>
<dbReference type="OMA" id="TATINYK"/>
<dbReference type="EnsemblPlants" id="evm.model.04.417">
    <property type="protein sequence ID" value="cds.evm.model.04.417"/>
    <property type="gene ID" value="evm.TU.04.417"/>
</dbReference>
<reference evidence="2" key="2">
    <citation type="submission" date="2021-03" db="UniProtKB">
        <authorList>
            <consortium name="EnsemblPlants"/>
        </authorList>
    </citation>
    <scope>IDENTIFICATION</scope>
</reference>
<dbReference type="OrthoDB" id="1190629at2759"/>
<feature type="compositionally biased region" description="Basic residues" evidence="1">
    <location>
        <begin position="374"/>
        <end position="384"/>
    </location>
</feature>
<feature type="compositionally biased region" description="Basic and acidic residues" evidence="1">
    <location>
        <begin position="948"/>
        <end position="959"/>
    </location>
</feature>
<dbReference type="Gramene" id="evm.model.04.417">
    <property type="protein sequence ID" value="cds.evm.model.04.417"/>
    <property type="gene ID" value="evm.TU.04.417"/>
</dbReference>
<feature type="compositionally biased region" description="Polar residues" evidence="1">
    <location>
        <begin position="739"/>
        <end position="754"/>
    </location>
</feature>
<evidence type="ECO:0000313" key="2">
    <source>
        <dbReference type="EnsemblPlants" id="cds.evm.model.04.417"/>
    </source>
</evidence>
<feature type="compositionally biased region" description="Basic and acidic residues" evidence="1">
    <location>
        <begin position="926"/>
        <end position="938"/>
    </location>
</feature>
<feature type="region of interest" description="Disordered" evidence="1">
    <location>
        <begin position="1015"/>
        <end position="1130"/>
    </location>
</feature>
<feature type="compositionally biased region" description="Basic and acidic residues" evidence="1">
    <location>
        <begin position="485"/>
        <end position="495"/>
    </location>
</feature>
<feature type="compositionally biased region" description="Basic and acidic residues" evidence="1">
    <location>
        <begin position="289"/>
        <end position="303"/>
    </location>
</feature>
<feature type="region of interest" description="Disordered" evidence="1">
    <location>
        <begin position="346"/>
        <end position="504"/>
    </location>
</feature>
<protein>
    <submittedName>
        <fullName evidence="2">Uncharacterized protein</fullName>
    </submittedName>
</protein>
<feature type="compositionally biased region" description="Polar residues" evidence="1">
    <location>
        <begin position="352"/>
        <end position="363"/>
    </location>
</feature>
<dbReference type="Proteomes" id="UP000596661">
    <property type="component" value="Chromosome 4"/>
</dbReference>
<reference evidence="2" key="1">
    <citation type="submission" date="2018-11" db="EMBL/GenBank/DDBJ databases">
        <authorList>
            <person name="Grassa J C."/>
        </authorList>
    </citation>
    <scope>NUCLEOTIDE SEQUENCE [LARGE SCALE GENOMIC DNA]</scope>
</reference>
<feature type="compositionally biased region" description="Polar residues" evidence="1">
    <location>
        <begin position="463"/>
        <end position="474"/>
    </location>
</feature>
<feature type="compositionally biased region" description="Polar residues" evidence="1">
    <location>
        <begin position="873"/>
        <end position="886"/>
    </location>
</feature>
<proteinExistence type="predicted"/>
<organism evidence="2 3">
    <name type="scientific">Cannabis sativa</name>
    <name type="common">Hemp</name>
    <name type="synonym">Marijuana</name>
    <dbReference type="NCBI Taxonomy" id="3483"/>
    <lineage>
        <taxon>Eukaryota</taxon>
        <taxon>Viridiplantae</taxon>
        <taxon>Streptophyta</taxon>
        <taxon>Embryophyta</taxon>
        <taxon>Tracheophyta</taxon>
        <taxon>Spermatophyta</taxon>
        <taxon>Magnoliopsida</taxon>
        <taxon>eudicotyledons</taxon>
        <taxon>Gunneridae</taxon>
        <taxon>Pentapetalae</taxon>
        <taxon>rosids</taxon>
        <taxon>fabids</taxon>
        <taxon>Rosales</taxon>
        <taxon>Cannabaceae</taxon>
        <taxon>Cannabis</taxon>
    </lineage>
</organism>
<feature type="region of interest" description="Disordered" evidence="1">
    <location>
        <begin position="725"/>
        <end position="754"/>
    </location>
</feature>
<name>A0A803PHC9_CANSA</name>